<reference evidence="2 3" key="1">
    <citation type="submission" date="2017-06" db="EMBL/GenBank/DDBJ databases">
        <title>Investigating the central metabolism of Clostridium thermosuccinogenes.</title>
        <authorList>
            <person name="Koendjbiharie J.G."/>
            <person name="van Kranenburg R."/>
        </authorList>
    </citation>
    <scope>NUCLEOTIDE SEQUENCE [LARGE SCALE GENOMIC DNA]</scope>
    <source>
        <strain evidence="2 3">DSM 5806</strain>
    </source>
</reference>
<dbReference type="Pfam" id="PF01869">
    <property type="entry name" value="BcrAD_BadFG"/>
    <property type="match status" value="1"/>
</dbReference>
<organism evidence="2 3">
    <name type="scientific">Clostridium thermosuccinogenes</name>
    <dbReference type="NCBI Taxonomy" id="84032"/>
    <lineage>
        <taxon>Bacteria</taxon>
        <taxon>Bacillati</taxon>
        <taxon>Bacillota</taxon>
        <taxon>Clostridia</taxon>
        <taxon>Eubacteriales</taxon>
        <taxon>Clostridiaceae</taxon>
        <taxon>Clostridium</taxon>
    </lineage>
</organism>
<dbReference type="InterPro" id="IPR052519">
    <property type="entry name" value="Euk-type_GlcNAc_Kinase"/>
</dbReference>
<keyword evidence="3" id="KW-1185">Reference proteome</keyword>
<dbReference type="AlphaFoldDB" id="A0A2K2FJ19"/>
<accession>A0A2K2FJ19</accession>
<evidence type="ECO:0000259" key="1">
    <source>
        <dbReference type="Pfam" id="PF01869"/>
    </source>
</evidence>
<dbReference type="InterPro" id="IPR002731">
    <property type="entry name" value="ATPase_BadF"/>
</dbReference>
<evidence type="ECO:0000313" key="2">
    <source>
        <dbReference type="EMBL" id="PNU00775.1"/>
    </source>
</evidence>
<dbReference type="OrthoDB" id="9772633at2"/>
<protein>
    <recommendedName>
        <fullName evidence="1">ATPase BadF/BadG/BcrA/BcrD type domain-containing protein</fullName>
    </recommendedName>
</protein>
<proteinExistence type="predicted"/>
<gene>
    <name evidence="2" type="ORF">CDQ84_04935</name>
</gene>
<name>A0A2K2FJ19_9CLOT</name>
<dbReference type="EMBL" id="NIOJ01000007">
    <property type="protein sequence ID" value="PNU00775.1"/>
    <property type="molecule type" value="Genomic_DNA"/>
</dbReference>
<dbReference type="Gene3D" id="3.30.420.40">
    <property type="match status" value="2"/>
</dbReference>
<comment type="caution">
    <text evidence="2">The sequence shown here is derived from an EMBL/GenBank/DDBJ whole genome shotgun (WGS) entry which is preliminary data.</text>
</comment>
<dbReference type="Proteomes" id="UP000236151">
    <property type="component" value="Unassembled WGS sequence"/>
</dbReference>
<evidence type="ECO:0000313" key="3">
    <source>
        <dbReference type="Proteomes" id="UP000236151"/>
    </source>
</evidence>
<dbReference type="CDD" id="cd24007">
    <property type="entry name" value="ASKHA_NBD_eukNAGK-like"/>
    <property type="match status" value="1"/>
</dbReference>
<feature type="domain" description="ATPase BadF/BadG/BcrA/BcrD type" evidence="1">
    <location>
        <begin position="6"/>
        <end position="309"/>
    </location>
</feature>
<dbReference type="SUPFAM" id="SSF53067">
    <property type="entry name" value="Actin-like ATPase domain"/>
    <property type="match status" value="2"/>
</dbReference>
<dbReference type="InterPro" id="IPR043129">
    <property type="entry name" value="ATPase_NBD"/>
</dbReference>
<dbReference type="RefSeq" id="WP_103080609.1">
    <property type="nucleotide sequence ID" value="NZ_CP021850.1"/>
</dbReference>
<sequence>MKKYVLGMDGGATKTHAALFDIDGNKVDMLEWGPTNHEVLDGGFDGFRKEMKDLLSSLFSRNSITAGDIVSSAFGMAGVDTRKQHKIISSIIDNLGIKDFVLFNDAYLGVKAGCPSGVGICVINGSGCTIAGINAEGKMIQIGGQGSLTRDVGGGGSIGMEAIRCVYDHLFRLEPYTILKDMLFEKLQISSKYDFMEVMPEALSSGIISAGEIGKMVFEAANKGDETAISILEFVGESLGKSVNGAIHELGFKEGDVIEVVLAGSVNVKGSNPSLVNAIKKEVIDKNPDKKPEFIILQKPPVTGAVIWALQRTEHRIDNLFEKVTSQF</sequence>
<dbReference type="PANTHER" id="PTHR43190">
    <property type="entry name" value="N-ACETYL-D-GLUCOSAMINE KINASE"/>
    <property type="match status" value="1"/>
</dbReference>
<dbReference type="PANTHER" id="PTHR43190:SF3">
    <property type="entry name" value="N-ACETYL-D-GLUCOSAMINE KINASE"/>
    <property type="match status" value="1"/>
</dbReference>
<dbReference type="KEGG" id="cthd:CDO33_06945"/>